<sequence length="480" mass="54109">MKSRFTYILLLALLFSAGCKRFLDTPYDNRVRPVLTEQFAQVLTDAYPLRHEMFTDILTDDYQYYATLAQASINDRFLPMYLYKDDYPQNIPSTGPENAYNEFYAKIYRTNLVIEGVMGSERGTEQEKAAVMGEALMLRAYCHFMLVNLFGQHYNAATADKDLGVGIITAVSQENKALVKRNTIKEVYDQVEKDGVEGIAQLKKGGNAVSKNPYHFSLAAANAFMARVKLYKGEWNEAVKYADAVIAEKGRITRNLQADLALMSQFNREYYATMFMDPPTHPNILMSVYAGGLTFLTPTGYTLCGFFPSDSVRKMYTSVDRRASILISVGTVIDNQAVCTKYNTQPNNPNSFVRAAYFTTEEVLLNRAEAVLRSDGGTVSDALADVNALRSTRYTNYAPLQESDYTRETLLKLVMDERRKELLNEGFRWFDVKRLNIPVEHVLGRGLPVAAKLDATDLKKALQIPLTEQLGNPGIQLNPR</sequence>
<evidence type="ECO:0000256" key="3">
    <source>
        <dbReference type="ARBA" id="ARBA00022729"/>
    </source>
</evidence>
<gene>
    <name evidence="9" type="ORF">LQ567_23720</name>
</gene>
<evidence type="ECO:0000259" key="8">
    <source>
        <dbReference type="Pfam" id="PF14322"/>
    </source>
</evidence>
<dbReference type="PROSITE" id="PS51257">
    <property type="entry name" value="PROKAR_LIPOPROTEIN"/>
    <property type="match status" value="1"/>
</dbReference>
<keyword evidence="3 6" id="KW-0732">Signal</keyword>
<dbReference type="Pfam" id="PF14322">
    <property type="entry name" value="SusD-like_3"/>
    <property type="match status" value="1"/>
</dbReference>
<proteinExistence type="inferred from homology"/>
<protein>
    <submittedName>
        <fullName evidence="9">RagB/SusD family nutrient uptake outer membrane protein</fullName>
    </submittedName>
</protein>
<dbReference type="RefSeq" id="WP_231008396.1">
    <property type="nucleotide sequence ID" value="NZ_JAJNEC010000007.1"/>
</dbReference>
<feature type="signal peptide" evidence="6">
    <location>
        <begin position="1"/>
        <end position="21"/>
    </location>
</feature>
<keyword evidence="10" id="KW-1185">Reference proteome</keyword>
<dbReference type="InterPro" id="IPR033985">
    <property type="entry name" value="SusD-like_N"/>
</dbReference>
<keyword evidence="4" id="KW-0472">Membrane</keyword>
<evidence type="ECO:0000313" key="9">
    <source>
        <dbReference type="EMBL" id="MCD2425813.1"/>
    </source>
</evidence>
<dbReference type="InterPro" id="IPR012944">
    <property type="entry name" value="SusD_RagB_dom"/>
</dbReference>
<comment type="caution">
    <text evidence="9">The sequence shown here is derived from an EMBL/GenBank/DDBJ whole genome shotgun (WGS) entry which is preliminary data.</text>
</comment>
<reference evidence="9 10" key="1">
    <citation type="submission" date="2021-11" db="EMBL/GenBank/DDBJ databases">
        <title>Genomic of Niabella pedocola.</title>
        <authorList>
            <person name="Wu T."/>
        </authorList>
    </citation>
    <scope>NUCLEOTIDE SEQUENCE [LARGE SCALE GENOMIC DNA]</scope>
    <source>
        <strain evidence="9 10">JCM 31011</strain>
    </source>
</reference>
<dbReference type="EMBL" id="JAJNEC010000007">
    <property type="protein sequence ID" value="MCD2425813.1"/>
    <property type="molecule type" value="Genomic_DNA"/>
</dbReference>
<dbReference type="SUPFAM" id="SSF48452">
    <property type="entry name" value="TPR-like"/>
    <property type="match status" value="1"/>
</dbReference>
<accession>A0ABS8PZN8</accession>
<comment type="similarity">
    <text evidence="2">Belongs to the SusD family.</text>
</comment>
<name>A0ABS8PZN8_9BACT</name>
<feature type="domain" description="SusD-like N-terminal" evidence="8">
    <location>
        <begin position="38"/>
        <end position="230"/>
    </location>
</feature>
<evidence type="ECO:0000256" key="4">
    <source>
        <dbReference type="ARBA" id="ARBA00023136"/>
    </source>
</evidence>
<evidence type="ECO:0000256" key="6">
    <source>
        <dbReference type="SAM" id="SignalP"/>
    </source>
</evidence>
<evidence type="ECO:0000256" key="1">
    <source>
        <dbReference type="ARBA" id="ARBA00004442"/>
    </source>
</evidence>
<evidence type="ECO:0000256" key="5">
    <source>
        <dbReference type="ARBA" id="ARBA00023237"/>
    </source>
</evidence>
<organism evidence="9 10">
    <name type="scientific">Niabella pedocola</name>
    <dbReference type="NCBI Taxonomy" id="1752077"/>
    <lineage>
        <taxon>Bacteria</taxon>
        <taxon>Pseudomonadati</taxon>
        <taxon>Bacteroidota</taxon>
        <taxon>Chitinophagia</taxon>
        <taxon>Chitinophagales</taxon>
        <taxon>Chitinophagaceae</taxon>
        <taxon>Niabella</taxon>
    </lineage>
</organism>
<dbReference type="Proteomes" id="UP001199816">
    <property type="component" value="Unassembled WGS sequence"/>
</dbReference>
<comment type="subcellular location">
    <subcellularLocation>
        <location evidence="1">Cell outer membrane</location>
    </subcellularLocation>
</comment>
<feature type="chain" id="PRO_5047174187" evidence="6">
    <location>
        <begin position="22"/>
        <end position="480"/>
    </location>
</feature>
<keyword evidence="5" id="KW-0998">Cell outer membrane</keyword>
<dbReference type="InterPro" id="IPR011990">
    <property type="entry name" value="TPR-like_helical_dom_sf"/>
</dbReference>
<dbReference type="Pfam" id="PF07980">
    <property type="entry name" value="SusD_RagB"/>
    <property type="match status" value="1"/>
</dbReference>
<dbReference type="Gene3D" id="1.25.40.390">
    <property type="match status" value="1"/>
</dbReference>
<feature type="domain" description="RagB/SusD" evidence="7">
    <location>
        <begin position="362"/>
        <end position="437"/>
    </location>
</feature>
<evidence type="ECO:0000256" key="2">
    <source>
        <dbReference type="ARBA" id="ARBA00006275"/>
    </source>
</evidence>
<evidence type="ECO:0000259" key="7">
    <source>
        <dbReference type="Pfam" id="PF07980"/>
    </source>
</evidence>
<evidence type="ECO:0000313" key="10">
    <source>
        <dbReference type="Proteomes" id="UP001199816"/>
    </source>
</evidence>